<dbReference type="Pfam" id="PF08461">
    <property type="entry name" value="WHD_RNase_R"/>
    <property type="match status" value="1"/>
</dbReference>
<dbReference type="GO" id="GO:0005524">
    <property type="term" value="F:ATP binding"/>
    <property type="evidence" value="ECO:0007669"/>
    <property type="project" value="UniProtKB-KW"/>
</dbReference>
<evidence type="ECO:0000256" key="2">
    <source>
        <dbReference type="ARBA" id="ARBA00022840"/>
    </source>
</evidence>
<dbReference type="RefSeq" id="WP_104371727.1">
    <property type="nucleotide sequence ID" value="NZ_BFAV01000092.1"/>
</dbReference>
<dbReference type="GO" id="GO:0006355">
    <property type="term" value="P:regulation of DNA-templated transcription"/>
    <property type="evidence" value="ECO:0007669"/>
    <property type="project" value="InterPro"/>
</dbReference>
<dbReference type="SMART" id="SM00382">
    <property type="entry name" value="AAA"/>
    <property type="match status" value="1"/>
</dbReference>
<dbReference type="EMBL" id="BFAV01000092">
    <property type="protein sequence ID" value="GBF33321.1"/>
    <property type="molecule type" value="Genomic_DNA"/>
</dbReference>
<dbReference type="PROSITE" id="PS50045">
    <property type="entry name" value="SIGMA54_INTERACT_4"/>
    <property type="match status" value="1"/>
</dbReference>
<evidence type="ECO:0000256" key="1">
    <source>
        <dbReference type="ARBA" id="ARBA00022741"/>
    </source>
</evidence>
<dbReference type="InterPro" id="IPR002078">
    <property type="entry name" value="Sigma_54_int"/>
</dbReference>
<keyword evidence="6" id="KW-1185">Reference proteome</keyword>
<dbReference type="OrthoDB" id="9803970at2"/>
<keyword evidence="1" id="KW-0547">Nucleotide-binding</keyword>
<dbReference type="InterPro" id="IPR027417">
    <property type="entry name" value="P-loop_NTPase"/>
</dbReference>
<dbReference type="Gene3D" id="3.40.50.300">
    <property type="entry name" value="P-loop containing nucleotide triphosphate hydrolases"/>
    <property type="match status" value="1"/>
</dbReference>
<sequence length="688" mass="76687">MSPHKHSSLTLLTKGQGNARILTRQLTDLLGDRVDVTGVCVDKPFSSVSLEADLIVASTTSVLNFIPQYIDQIRNRLLIARRTIDFKNLQLLLGLPPKTRAMLVNDRKETAEEVIQFLYGLGFEHLWLIPYYPGNPNPSRVEYAITPGEPQLVPPGIKNVLDLGTRKIDITTLAEILSRLGMLDEKASLLSARYISSIVDITKHLADSLGVNQKLNTLLQMVLDKITNGVLAADKEGRIIMLNKAAEKVLELRSEKCLGKENQVLQVLEVDKALRSGEPDENKTRVYQGKHLLVNNIPMLENEEPSGAICIFYELSEVEKIEKCLRKHLTKIGFTSKYTFSDIDGKSQKLLKQIDNAKRFAETDYNVLIIGESGTGKELFANAIHNYSRRKNRPFVAINCAALPIDLLESELFGFEEGTFTGARRGGKPGLFEQAHLGTIFLDEIGEIPAQVQAKLLRVLEEKEVMRVGGESLIPVDVRVIAATNKDLQKLVEKHQFREDLYYRLKVLSLKLPPLRERNSDIIAYAEQFVRQLDISTENFLSPEVKEAFVNYNWPGNIREVKNVIEYLATVVRGRTVAVEDLPAELLAVIEGDGGGWPESGIPTVGCTPEEMGLLKVLSQFCENGKTVGRKSLQQALLKTGIALTEDQVRNRLGHLEEKGLVLISRGRRGTSVTQSGLELIRRANAAN</sequence>
<comment type="caution">
    <text evidence="5">The sequence shown here is derived from an EMBL/GenBank/DDBJ whole genome shotgun (WGS) entry which is preliminary data.</text>
</comment>
<gene>
    <name evidence="5" type="ORF">DCCM_2420</name>
</gene>
<dbReference type="InterPro" id="IPR036388">
    <property type="entry name" value="WH-like_DNA-bd_sf"/>
</dbReference>
<dbReference type="InterPro" id="IPR058031">
    <property type="entry name" value="AAA_lid_NorR"/>
</dbReference>
<dbReference type="Gene3D" id="1.10.8.60">
    <property type="match status" value="1"/>
</dbReference>
<reference evidence="6" key="1">
    <citation type="submission" date="2018-02" db="EMBL/GenBank/DDBJ databases">
        <title>Genome sequence of Desulfocucumis palustris strain NAW-5.</title>
        <authorList>
            <person name="Watanabe M."/>
            <person name="Kojima H."/>
            <person name="Fukui M."/>
        </authorList>
    </citation>
    <scope>NUCLEOTIDE SEQUENCE [LARGE SCALE GENOMIC DNA]</scope>
    <source>
        <strain evidence="6">NAW-5</strain>
    </source>
</reference>
<dbReference type="SUPFAM" id="SSF55785">
    <property type="entry name" value="PYP-like sensor domain (PAS domain)"/>
    <property type="match status" value="1"/>
</dbReference>
<dbReference type="CDD" id="cd00009">
    <property type="entry name" value="AAA"/>
    <property type="match status" value="1"/>
</dbReference>
<evidence type="ECO:0000313" key="6">
    <source>
        <dbReference type="Proteomes" id="UP000239549"/>
    </source>
</evidence>
<evidence type="ECO:0000313" key="5">
    <source>
        <dbReference type="EMBL" id="GBF33321.1"/>
    </source>
</evidence>
<dbReference type="FunFam" id="3.40.50.300:FF:000006">
    <property type="entry name" value="DNA-binding transcriptional regulator NtrC"/>
    <property type="match status" value="1"/>
</dbReference>
<dbReference type="Proteomes" id="UP000239549">
    <property type="component" value="Unassembled WGS sequence"/>
</dbReference>
<accession>A0A2L2XHI0</accession>
<keyword evidence="2" id="KW-0067">ATP-binding</keyword>
<dbReference type="SMART" id="SM00091">
    <property type="entry name" value="PAS"/>
    <property type="match status" value="1"/>
</dbReference>
<dbReference type="InterPro" id="IPR013668">
    <property type="entry name" value="RNase_R_HTH_12"/>
</dbReference>
<protein>
    <submittedName>
        <fullName evidence="5">Acetoacetate metabolism regulatory protein AtoC</fullName>
    </submittedName>
</protein>
<dbReference type="Pfam" id="PF00989">
    <property type="entry name" value="PAS"/>
    <property type="match status" value="1"/>
</dbReference>
<dbReference type="InterPro" id="IPR013767">
    <property type="entry name" value="PAS_fold"/>
</dbReference>
<dbReference type="InterPro" id="IPR035965">
    <property type="entry name" value="PAS-like_dom_sf"/>
</dbReference>
<proteinExistence type="predicted"/>
<dbReference type="PANTHER" id="PTHR32071">
    <property type="entry name" value="TRANSCRIPTIONAL REGULATORY PROTEIN"/>
    <property type="match status" value="1"/>
</dbReference>
<feature type="domain" description="Sigma-54 factor interaction" evidence="3">
    <location>
        <begin position="343"/>
        <end position="570"/>
    </location>
</feature>
<evidence type="ECO:0000259" key="4">
    <source>
        <dbReference type="PROSITE" id="PS50112"/>
    </source>
</evidence>
<dbReference type="InterPro" id="IPR000014">
    <property type="entry name" value="PAS"/>
</dbReference>
<organism evidence="5 6">
    <name type="scientific">Desulfocucumis palustris</name>
    <dbReference type="NCBI Taxonomy" id="1898651"/>
    <lineage>
        <taxon>Bacteria</taxon>
        <taxon>Bacillati</taxon>
        <taxon>Bacillota</taxon>
        <taxon>Clostridia</taxon>
        <taxon>Eubacteriales</taxon>
        <taxon>Desulfocucumaceae</taxon>
        <taxon>Desulfocucumis</taxon>
    </lineage>
</organism>
<dbReference type="PANTHER" id="PTHR32071:SF57">
    <property type="entry name" value="C4-DICARBOXYLATE TRANSPORT TRANSCRIPTIONAL REGULATORY PROTEIN DCTD"/>
    <property type="match status" value="1"/>
</dbReference>
<dbReference type="AlphaFoldDB" id="A0A2L2XHI0"/>
<feature type="domain" description="PAS" evidence="4">
    <location>
        <begin position="215"/>
        <end position="268"/>
    </location>
</feature>
<name>A0A2L2XHI0_9FIRM</name>
<dbReference type="InterPro" id="IPR003593">
    <property type="entry name" value="AAA+_ATPase"/>
</dbReference>
<dbReference type="Gene3D" id="3.30.450.20">
    <property type="entry name" value="PAS domain"/>
    <property type="match status" value="1"/>
</dbReference>
<dbReference type="Gene3D" id="1.10.10.10">
    <property type="entry name" value="Winged helix-like DNA-binding domain superfamily/Winged helix DNA-binding domain"/>
    <property type="match status" value="1"/>
</dbReference>
<dbReference type="PROSITE" id="PS50112">
    <property type="entry name" value="PAS"/>
    <property type="match status" value="1"/>
</dbReference>
<dbReference type="InterPro" id="IPR025662">
    <property type="entry name" value="Sigma_54_int_dom_ATP-bd_1"/>
</dbReference>
<dbReference type="SUPFAM" id="SSF52540">
    <property type="entry name" value="P-loop containing nucleoside triphosphate hydrolases"/>
    <property type="match status" value="1"/>
</dbReference>
<evidence type="ECO:0000259" key="3">
    <source>
        <dbReference type="PROSITE" id="PS50045"/>
    </source>
</evidence>
<dbReference type="Pfam" id="PF25601">
    <property type="entry name" value="AAA_lid_14"/>
    <property type="match status" value="1"/>
</dbReference>
<dbReference type="Pfam" id="PF00158">
    <property type="entry name" value="Sigma54_activat"/>
    <property type="match status" value="1"/>
</dbReference>
<dbReference type="PROSITE" id="PS00675">
    <property type="entry name" value="SIGMA54_INTERACT_1"/>
    <property type="match status" value="1"/>
</dbReference>